<evidence type="ECO:0000259" key="3">
    <source>
        <dbReference type="Pfam" id="PF17829"/>
    </source>
</evidence>
<dbReference type="InterPro" id="IPR042301">
    <property type="entry name" value="GH115_sf"/>
</dbReference>
<protein>
    <submittedName>
        <fullName evidence="4">Glycosyl hydrolase 115 family protein</fullName>
    </submittedName>
</protein>
<dbReference type="Gene3D" id="3.20.20.520">
    <property type="entry name" value="Glycosyl hydrolase family 115"/>
    <property type="match status" value="1"/>
</dbReference>
<dbReference type="Pfam" id="PF15979">
    <property type="entry name" value="Glyco_hydro_115"/>
    <property type="match status" value="1"/>
</dbReference>
<dbReference type="InterPro" id="IPR041437">
    <property type="entry name" value="GH115_C"/>
</dbReference>
<evidence type="ECO:0000256" key="1">
    <source>
        <dbReference type="ARBA" id="ARBA00022801"/>
    </source>
</evidence>
<keyword evidence="5" id="KW-1185">Reference proteome</keyword>
<accession>A0ABT5HZ24</accession>
<comment type="caution">
    <text evidence="4">The sequence shown here is derived from an EMBL/GenBank/DDBJ whole genome shotgun (WGS) entry which is preliminary data.</text>
</comment>
<sequence>MKTQLLKGVSISLIALVASVGTASADPVTLFDGQSVASIVHAKDKPFSLAGDLLARDLTALTGQKPLVSTDLQSCKQVCVVIGPIDSPLVRSIARDADVDLTDIKGQWERYDRVLVRSRRNPQATYLLIAGSDTRGTVWGVIDLTREIGVSAWEWWADVTPKRVDHLSVDGKRQQSQSPSVPYRGIFINDEDWALQPWAAKTFEPEVGDIGPKTYGKVFELMWRLKANTLWPGMHASTAPFYTIKGNKEMARDYGIVMATSHAEPMARNNTREWDDKQRGEFNWFVNSKNIIKYWTERANEVKAFENVYTLGLRGKRDSGMFGVKSKEQARDAMEEIFAIQRAILSKAQGRPATEIPQVLTLYKEVLDIYALGLKVPDDVTLVWPEDNYGYINQLSTPEEQKRSGGSGVYYHVSYLGRPHDYIWLGTTHPALIREQMDRAWQSNARRIWVVNVGDIKPAEYLSQYFLDLAFDHSTFAQTPREHLVKWAAVQFGADKADAVASVMTDYYDLAWERRPEFMGGGQTEPTRPNVVSDYVRTGGQEAKARLKRYADLVKRAEALGVALPADRQDAYFQLVLYPIRGAANLNERILKLNLATTYAFAGRASVNLLSDQAKAAHERIVADTATYNALGNGKWKGIMNMAPRGLPVFDEPFWPHWAVPKAAVCNIDASGLTFTRGKPSSSTVTIYGTVPGTWKLINFKGIKASALEGTLTADNGFETELTLDYDGASDINTGEVTCMGKLIGLFPRLVDNPGDLPAEVNRIISISAARTTNGLWETIPGLGSRGTALRSKLDLASIDDISGREPLVYAFKTGDLTDARLKVVGLPVHPLTSANRLRLAVRIDNGPLQVLDFETFGRSEEWKQNVLTNTAVRDIHLPQLPKGMHRLEVYPLDPGFVLDRLDILLDGAPNLYGAPPLG</sequence>
<dbReference type="Gene3D" id="3.30.379.10">
    <property type="entry name" value="Chitobiase/beta-hexosaminidase domain 2-like"/>
    <property type="match status" value="1"/>
</dbReference>
<dbReference type="EMBL" id="JAQQKX010000030">
    <property type="protein sequence ID" value="MDC7685309.1"/>
    <property type="molecule type" value="Genomic_DNA"/>
</dbReference>
<dbReference type="RefSeq" id="WP_272749808.1">
    <property type="nucleotide sequence ID" value="NZ_JAQQKX010000030.1"/>
</dbReference>
<keyword evidence="1 4" id="KW-0378">Hydrolase</keyword>
<dbReference type="InterPro" id="IPR029018">
    <property type="entry name" value="Hex-like_dom2"/>
</dbReference>
<dbReference type="Proteomes" id="UP001214854">
    <property type="component" value="Unassembled WGS sequence"/>
</dbReference>
<dbReference type="Gene3D" id="2.60.120.1620">
    <property type="match status" value="1"/>
</dbReference>
<evidence type="ECO:0000313" key="4">
    <source>
        <dbReference type="EMBL" id="MDC7685309.1"/>
    </source>
</evidence>
<evidence type="ECO:0000256" key="2">
    <source>
        <dbReference type="SAM" id="SignalP"/>
    </source>
</evidence>
<feature type="domain" description="Gylcosyl hydrolase 115 C-terminal" evidence="3">
    <location>
        <begin position="760"/>
        <end position="917"/>
    </location>
</feature>
<dbReference type="Gene3D" id="1.20.58.2150">
    <property type="match status" value="1"/>
</dbReference>
<name>A0ABT5HZ24_9CAUL</name>
<feature type="signal peptide" evidence="2">
    <location>
        <begin position="1"/>
        <end position="25"/>
    </location>
</feature>
<dbReference type="GO" id="GO:0016787">
    <property type="term" value="F:hydrolase activity"/>
    <property type="evidence" value="ECO:0007669"/>
    <property type="project" value="UniProtKB-KW"/>
</dbReference>
<dbReference type="InterPro" id="IPR031924">
    <property type="entry name" value="GH115"/>
</dbReference>
<dbReference type="Pfam" id="PF17829">
    <property type="entry name" value="GH115_C"/>
    <property type="match status" value="1"/>
</dbReference>
<proteinExistence type="predicted"/>
<organism evidence="4 5">
    <name type="scientific">Asticcacaulis aquaticus</name>
    <dbReference type="NCBI Taxonomy" id="2984212"/>
    <lineage>
        <taxon>Bacteria</taxon>
        <taxon>Pseudomonadati</taxon>
        <taxon>Pseudomonadota</taxon>
        <taxon>Alphaproteobacteria</taxon>
        <taxon>Caulobacterales</taxon>
        <taxon>Caulobacteraceae</taxon>
        <taxon>Asticcacaulis</taxon>
    </lineage>
</organism>
<keyword evidence="2" id="KW-0732">Signal</keyword>
<evidence type="ECO:0000313" key="5">
    <source>
        <dbReference type="Proteomes" id="UP001214854"/>
    </source>
</evidence>
<reference evidence="4 5" key="1">
    <citation type="submission" date="2023-01" db="EMBL/GenBank/DDBJ databases">
        <title>Novel species of the genus Asticcacaulis isolated from rivers.</title>
        <authorList>
            <person name="Lu H."/>
        </authorList>
    </citation>
    <scope>NUCLEOTIDE SEQUENCE [LARGE SCALE GENOMIC DNA]</scope>
    <source>
        <strain evidence="4 5">BYS171W</strain>
    </source>
</reference>
<dbReference type="PANTHER" id="PTHR37842:SF2">
    <property type="entry name" value="GYLCOSYL HYDROLASE 115 C-TERMINAL DOMAIN-CONTAINING PROTEIN"/>
    <property type="match status" value="1"/>
</dbReference>
<dbReference type="PANTHER" id="PTHR37842">
    <property type="match status" value="1"/>
</dbReference>
<feature type="chain" id="PRO_5047452092" evidence="2">
    <location>
        <begin position="26"/>
        <end position="919"/>
    </location>
</feature>
<gene>
    <name evidence="4" type="ORF">PQU92_18650</name>
</gene>